<dbReference type="SUPFAM" id="SSF48403">
    <property type="entry name" value="Ankyrin repeat"/>
    <property type="match status" value="1"/>
</dbReference>
<evidence type="ECO:0000313" key="3">
    <source>
        <dbReference type="Proteomes" id="UP001470230"/>
    </source>
</evidence>
<feature type="repeat" description="ANK" evidence="1">
    <location>
        <begin position="668"/>
        <end position="691"/>
    </location>
</feature>
<dbReference type="PROSITE" id="PS50297">
    <property type="entry name" value="ANK_REP_REGION"/>
    <property type="match status" value="3"/>
</dbReference>
<dbReference type="EMBL" id="JAPFFF010000024">
    <property type="protein sequence ID" value="KAK8850142.1"/>
    <property type="molecule type" value="Genomic_DNA"/>
</dbReference>
<evidence type="ECO:0000313" key="2">
    <source>
        <dbReference type="EMBL" id="KAK8850142.1"/>
    </source>
</evidence>
<keyword evidence="3" id="KW-1185">Reference proteome</keyword>
<dbReference type="Gene3D" id="1.25.40.20">
    <property type="entry name" value="Ankyrin repeat-containing domain"/>
    <property type="match status" value="4"/>
</dbReference>
<accession>A0ABR2HN47</accession>
<dbReference type="Proteomes" id="UP001470230">
    <property type="component" value="Unassembled WGS sequence"/>
</dbReference>
<evidence type="ECO:0008006" key="4">
    <source>
        <dbReference type="Google" id="ProtNLM"/>
    </source>
</evidence>
<proteinExistence type="predicted"/>
<dbReference type="Pfam" id="PF00023">
    <property type="entry name" value="Ank"/>
    <property type="match status" value="2"/>
</dbReference>
<dbReference type="PANTHER" id="PTHR24118">
    <property type="entry name" value="POTE ANKYRIN DOMAIN"/>
    <property type="match status" value="1"/>
</dbReference>
<feature type="repeat" description="ANK" evidence="1">
    <location>
        <begin position="547"/>
        <end position="569"/>
    </location>
</feature>
<gene>
    <name evidence="2" type="ORF">M9Y10_018256</name>
</gene>
<dbReference type="PANTHER" id="PTHR24118:SF99">
    <property type="entry name" value="POTE ANKYRIN DOMAIN FAMILY MEMBER 3C-RELATED"/>
    <property type="match status" value="1"/>
</dbReference>
<protein>
    <recommendedName>
        <fullName evidence="4">DUF3447 domain-containing protein</fullName>
    </recommendedName>
</protein>
<organism evidence="2 3">
    <name type="scientific">Tritrichomonas musculus</name>
    <dbReference type="NCBI Taxonomy" id="1915356"/>
    <lineage>
        <taxon>Eukaryota</taxon>
        <taxon>Metamonada</taxon>
        <taxon>Parabasalia</taxon>
        <taxon>Tritrichomonadida</taxon>
        <taxon>Tritrichomonadidae</taxon>
        <taxon>Tritrichomonas</taxon>
    </lineage>
</organism>
<dbReference type="SMART" id="SM00248">
    <property type="entry name" value="ANK"/>
    <property type="match status" value="9"/>
</dbReference>
<sequence length="824" mass="97238">MSLREILKEVQGIQASILEFVEKQIDNEEHLQIFTDFFENHQISDNYFLLILKMIAHISNFHYRNKDFISKIEQILQFFKDQIKKCSNQTIFDIFKYNKRIILFLIKENMLIFDDRIVKQLMKITFRKMCYPQYFFPEIKPFLSQKTYLLESDDYHSSNDINDLEYEHTMAKMSKELPEDFEEKRKIGENDNYLCQLIRNDSIEEFLNYIKQNNISLSSKVSHSIYETNSFLLFHDYFEENTYEIKEIQPYLIEYAAFFGSTQIFKYLLLNVKNGSNSLWKYAVHSDNTEIIHLLEDSKIDFSDDAYIKSIEFHSNNVANYMKDKFKMEDFLSEKLKNYNFLLIDENVFLQKSTLFKLCEINQTFFVEKFIEEKQIDINSFRLKQSECELSFIHINIEKRNLPIIKLLVSNEQININVLSKIKREDKSGLCNPEYEWDDWLDWGNFSDCYWVSITPLLYAINIEDIDIVNLLLGSKNIDINLSCEFSRNYGNNNEDRAEITPLYYAVKKENIEIINSLLAKEDLDINQDVTFKYGFNDENGKTKIEVHRSPLHFAIEKGNVEIVKLLLKSKKIDINCIKSFEDFGNEFEELSIRNESSKRTPLHIAVTKNNIEIIKLLLSNEELKINEFQIIKKSDLFYDEIEVWLKNPNSCKVSSKDNVNSFENEMESKSALHIAIQNGNAEIVELLLSNKKIDVNLHSELFRQTYELDYMKDEEILQKNTGLHIAIEKNNVEVIKLLLFNEKVNVNLPSLLTLSNCKFDDEKELNGRDVESFPLHFAVEKGNIEIIKLLMSNKNINVNLKNKNGEKPIDLTTNIKIKKLFNE</sequence>
<dbReference type="InterPro" id="IPR036770">
    <property type="entry name" value="Ankyrin_rpt-contain_sf"/>
</dbReference>
<dbReference type="PROSITE" id="PS50088">
    <property type="entry name" value="ANK_REPEAT"/>
    <property type="match status" value="3"/>
</dbReference>
<evidence type="ECO:0000256" key="1">
    <source>
        <dbReference type="PROSITE-ProRule" id="PRU00023"/>
    </source>
</evidence>
<dbReference type="InterPro" id="IPR002110">
    <property type="entry name" value="Ankyrin_rpt"/>
</dbReference>
<feature type="repeat" description="ANK" evidence="1">
    <location>
        <begin position="598"/>
        <end position="621"/>
    </location>
</feature>
<name>A0ABR2HN47_9EUKA</name>
<comment type="caution">
    <text evidence="2">The sequence shown here is derived from an EMBL/GenBank/DDBJ whole genome shotgun (WGS) entry which is preliminary data.</text>
</comment>
<reference evidence="2 3" key="1">
    <citation type="submission" date="2024-04" db="EMBL/GenBank/DDBJ databases">
        <title>Tritrichomonas musculus Genome.</title>
        <authorList>
            <person name="Alves-Ferreira E."/>
            <person name="Grigg M."/>
            <person name="Lorenzi H."/>
            <person name="Galac M."/>
        </authorList>
    </citation>
    <scope>NUCLEOTIDE SEQUENCE [LARGE SCALE GENOMIC DNA]</scope>
    <source>
        <strain evidence="2 3">EAF2021</strain>
    </source>
</reference>
<dbReference type="Pfam" id="PF12796">
    <property type="entry name" value="Ank_2"/>
    <property type="match status" value="2"/>
</dbReference>
<keyword evidence="1" id="KW-0040">ANK repeat</keyword>